<dbReference type="Proteomes" id="UP000005446">
    <property type="component" value="Unassembled WGS sequence"/>
</dbReference>
<comment type="caution">
    <text evidence="1">The sequence shown here is derived from an EMBL/GenBank/DDBJ whole genome shotgun (WGS) entry which is preliminary data.</text>
</comment>
<reference evidence="1 2" key="1">
    <citation type="journal article" date="2012" name="Eukaryot. Cell">
        <title>Genome sequence of the fungus Glarea lozoyensis: the first genome sequence of a species from the Helotiaceae family.</title>
        <authorList>
            <person name="Youssar L."/>
            <person name="Gruening B.A."/>
            <person name="Erxleben A."/>
            <person name="Guenther S."/>
            <person name="Huettel W."/>
        </authorList>
    </citation>
    <scope>NUCLEOTIDE SEQUENCE [LARGE SCALE GENOMIC DNA]</scope>
    <source>
        <strain evidence="2">ATCC 74030 / MF5533</strain>
    </source>
</reference>
<evidence type="ECO:0000313" key="1">
    <source>
        <dbReference type="EMBL" id="EHK96589.1"/>
    </source>
</evidence>
<keyword evidence="2" id="KW-1185">Reference proteome</keyword>
<organism evidence="1 2">
    <name type="scientific">Glarea lozoyensis (strain ATCC 74030 / MF5533)</name>
    <dbReference type="NCBI Taxonomy" id="1104152"/>
    <lineage>
        <taxon>Eukaryota</taxon>
        <taxon>Fungi</taxon>
        <taxon>Dikarya</taxon>
        <taxon>Ascomycota</taxon>
        <taxon>Pezizomycotina</taxon>
        <taxon>Leotiomycetes</taxon>
        <taxon>Helotiales</taxon>
        <taxon>Helotiaceae</taxon>
        <taxon>Glarea</taxon>
    </lineage>
</organism>
<dbReference type="HOGENOM" id="CLU_2512838_0_0_1"/>
<dbReference type="InParanoid" id="H0EY27"/>
<protein>
    <submittedName>
        <fullName evidence="1">Uncharacterized protein</fullName>
    </submittedName>
</protein>
<proteinExistence type="predicted"/>
<gene>
    <name evidence="1" type="ORF">M7I_7724</name>
</gene>
<dbReference type="EMBL" id="AGUE01000237">
    <property type="protein sequence ID" value="EHK96589.1"/>
    <property type="molecule type" value="Genomic_DNA"/>
</dbReference>
<sequence>MKFAPTVLCWRENIPEMLRPTTHQITKSIKELKITSFKRGVPRDQDRNIIFTLSHRGTSNKSRTMLFCSKFSDIVQELPLKRVIA</sequence>
<dbReference type="AlphaFoldDB" id="H0EY27"/>
<evidence type="ECO:0000313" key="2">
    <source>
        <dbReference type="Proteomes" id="UP000005446"/>
    </source>
</evidence>
<accession>H0EY27</accession>
<name>H0EY27_GLAL7</name>